<sequence>MTQPILEITADSATSTPTQATPHLLPCQIHHNGPVGQVDAFWRPQEKDGQATAYFRGRKLHGQTVTLPADYRGVVGLRRGSPREQARASNTSAPEEVVDVDATAAEQEAQRQRLDSGGLVVQAEFDKIVIWGHQTTADASTDPYVRSMEEWVALSEKIHSYE</sequence>
<dbReference type="GO" id="GO:0006401">
    <property type="term" value="P:RNA catabolic process"/>
    <property type="evidence" value="ECO:0007669"/>
    <property type="project" value="InterPro"/>
</dbReference>
<accession>U7Q1F0</accession>
<dbReference type="PANTHER" id="PTHR47204:SF1">
    <property type="entry name" value="RIBONUCLEASE H2 SUBUNIT C"/>
    <property type="match status" value="1"/>
</dbReference>
<name>U7Q1F0_SPOS1</name>
<dbReference type="AlphaFoldDB" id="U7Q1F0"/>
<dbReference type="EMBL" id="KI440843">
    <property type="protein sequence ID" value="ERT00830.1"/>
    <property type="molecule type" value="Genomic_DNA"/>
</dbReference>
<dbReference type="PANTHER" id="PTHR47204">
    <property type="entry name" value="OS02G0168900 PROTEIN"/>
    <property type="match status" value="1"/>
</dbReference>
<dbReference type="Proteomes" id="UP000018087">
    <property type="component" value="Unassembled WGS sequence"/>
</dbReference>
<dbReference type="OrthoDB" id="6222486at2759"/>
<dbReference type="eggNOG" id="ENOG502S1H4">
    <property type="taxonomic scope" value="Eukaryota"/>
</dbReference>
<organism evidence="2 3">
    <name type="scientific">Sporothrix schenckii (strain ATCC 58251 / de Perez 2211183)</name>
    <name type="common">Rose-picker's disease fungus</name>
    <dbReference type="NCBI Taxonomy" id="1391915"/>
    <lineage>
        <taxon>Eukaryota</taxon>
        <taxon>Fungi</taxon>
        <taxon>Dikarya</taxon>
        <taxon>Ascomycota</taxon>
        <taxon>Pezizomycotina</taxon>
        <taxon>Sordariomycetes</taxon>
        <taxon>Sordariomycetidae</taxon>
        <taxon>Ophiostomatales</taxon>
        <taxon>Ophiostomataceae</taxon>
        <taxon>Sporothrix</taxon>
    </lineage>
</organism>
<dbReference type="InterPro" id="IPR013924">
    <property type="entry name" value="RNase_H2_suC"/>
</dbReference>
<dbReference type="Gene3D" id="2.40.128.680">
    <property type="match status" value="1"/>
</dbReference>
<feature type="region of interest" description="Disordered" evidence="1">
    <location>
        <begin position="77"/>
        <end position="99"/>
    </location>
</feature>
<gene>
    <name evidence="2" type="ORF">HMPREF1624_02063</name>
</gene>
<evidence type="ECO:0000313" key="3">
    <source>
        <dbReference type="Proteomes" id="UP000018087"/>
    </source>
</evidence>
<dbReference type="GO" id="GO:0032299">
    <property type="term" value="C:ribonuclease H2 complex"/>
    <property type="evidence" value="ECO:0007669"/>
    <property type="project" value="InterPro"/>
</dbReference>
<protein>
    <submittedName>
        <fullName evidence="2">Uncharacterized protein</fullName>
    </submittedName>
</protein>
<dbReference type="CDD" id="cd09271">
    <property type="entry name" value="RNase_H2-C"/>
    <property type="match status" value="1"/>
</dbReference>
<dbReference type="HOGENOM" id="CLU_097632_0_1_1"/>
<keyword evidence="3" id="KW-1185">Reference proteome</keyword>
<evidence type="ECO:0000256" key="1">
    <source>
        <dbReference type="SAM" id="MobiDB-lite"/>
    </source>
</evidence>
<evidence type="ECO:0000313" key="2">
    <source>
        <dbReference type="EMBL" id="ERT00830.1"/>
    </source>
</evidence>
<dbReference type="Pfam" id="PF08615">
    <property type="entry name" value="RNase_H2_suC"/>
    <property type="match status" value="1"/>
</dbReference>
<reference evidence="3" key="1">
    <citation type="journal article" date="2014" name="Genome Announc.">
        <title>Genome sequence of the pathogenic fungus Sporothrix schenckii (ATCC 58251).</title>
        <authorList>
            <person name="Cuomo C.A."/>
            <person name="Rodriguez-Del Valle N."/>
            <person name="Perez-Sanchez L."/>
            <person name="Abouelleil A."/>
            <person name="Goldberg J."/>
            <person name="Young S."/>
            <person name="Zeng Q."/>
            <person name="Birren B.W."/>
        </authorList>
    </citation>
    <scope>NUCLEOTIDE SEQUENCE [LARGE SCALE GENOMIC DNA]</scope>
    <source>
        <strain evidence="3">ATCC 58251 / de Perez 2211183</strain>
    </source>
</reference>
<dbReference type="STRING" id="1391915.U7Q1F0"/>
<proteinExistence type="predicted"/>